<feature type="transmembrane region" description="Helical" evidence="1">
    <location>
        <begin position="227"/>
        <end position="247"/>
    </location>
</feature>
<feature type="transmembrane region" description="Helical" evidence="1">
    <location>
        <begin position="412"/>
        <end position="431"/>
    </location>
</feature>
<dbReference type="AlphaFoldDB" id="A0A1G2B4X9"/>
<feature type="transmembrane region" description="Helical" evidence="1">
    <location>
        <begin position="28"/>
        <end position="46"/>
    </location>
</feature>
<proteinExistence type="predicted"/>
<feature type="transmembrane region" description="Helical" evidence="1">
    <location>
        <begin position="85"/>
        <end position="106"/>
    </location>
</feature>
<keyword evidence="1" id="KW-1133">Transmembrane helix</keyword>
<evidence type="ECO:0000313" key="3">
    <source>
        <dbReference type="Proteomes" id="UP000176952"/>
    </source>
</evidence>
<reference evidence="2 3" key="1">
    <citation type="journal article" date="2016" name="Nat. Commun.">
        <title>Thousands of microbial genomes shed light on interconnected biogeochemical processes in an aquifer system.</title>
        <authorList>
            <person name="Anantharaman K."/>
            <person name="Brown C.T."/>
            <person name="Hug L.A."/>
            <person name="Sharon I."/>
            <person name="Castelle C.J."/>
            <person name="Probst A.J."/>
            <person name="Thomas B.C."/>
            <person name="Singh A."/>
            <person name="Wilkins M.J."/>
            <person name="Karaoz U."/>
            <person name="Brodie E.L."/>
            <person name="Williams K.H."/>
            <person name="Hubbard S.S."/>
            <person name="Banfield J.F."/>
        </authorList>
    </citation>
    <scope>NUCLEOTIDE SEQUENCE [LARGE SCALE GENOMIC DNA]</scope>
</reference>
<feature type="transmembrane region" description="Helical" evidence="1">
    <location>
        <begin position="383"/>
        <end position="405"/>
    </location>
</feature>
<keyword evidence="1" id="KW-0472">Membrane</keyword>
<organism evidence="2 3">
    <name type="scientific">Candidatus Kerfeldbacteria bacterium RIFCSPHIGHO2_12_FULL_48_17</name>
    <dbReference type="NCBI Taxonomy" id="1798542"/>
    <lineage>
        <taxon>Bacteria</taxon>
        <taxon>Candidatus Kerfeldiibacteriota</taxon>
    </lineage>
</organism>
<evidence type="ECO:0000256" key="1">
    <source>
        <dbReference type="SAM" id="Phobius"/>
    </source>
</evidence>
<name>A0A1G2B4X9_9BACT</name>
<feature type="transmembrane region" description="Helical" evidence="1">
    <location>
        <begin position="267"/>
        <end position="291"/>
    </location>
</feature>
<dbReference type="Pfam" id="PF13687">
    <property type="entry name" value="DUF4153"/>
    <property type="match status" value="1"/>
</dbReference>
<dbReference type="EMBL" id="MHKD01000019">
    <property type="protein sequence ID" value="OGY83766.1"/>
    <property type="molecule type" value="Genomic_DNA"/>
</dbReference>
<protein>
    <submittedName>
        <fullName evidence="2">Uncharacterized protein</fullName>
    </submittedName>
</protein>
<feature type="transmembrane region" description="Helical" evidence="1">
    <location>
        <begin position="311"/>
        <end position="329"/>
    </location>
</feature>
<comment type="caution">
    <text evidence="2">The sequence shown here is derived from an EMBL/GenBank/DDBJ whole genome shotgun (WGS) entry which is preliminary data.</text>
</comment>
<dbReference type="InterPro" id="IPR025291">
    <property type="entry name" value="DUF4153"/>
</dbReference>
<dbReference type="Proteomes" id="UP000176952">
    <property type="component" value="Unassembled WGS sequence"/>
</dbReference>
<sequence length="560" mass="65449">MPSLIPKTFHDATRQLAKQPVPHGEFHWPYAFYTIIVGSAIILGWLLDRIFHAHALGLGFYIIHFMLVLATLSLVFLAHRHNKHWAFNPFALGWLLLSLFFSLGIVLRDSPWLTFFNVSTVLLLLALFFVNANKQRFFDIEIGPIIFLKWFFQSFHRCFRPFRYFFGRFSNKKIERNLGRDIIVALIIGIPLVLFITFFLVISDAVVQNLIERLLNNPYFFTFFRDVTHFGMVIYALFFAGMLYSLLRIKSYTSFPVLIRSARDKNIISWISTVVAIILLIFSFIQFHYLFLDQGAVLSLGLSYAQYARQGFYALLLVAAITFTLSWFLGSRYDYESGQKSGASWYAQVLSAVLVLETLVLLVSAMWRLFMYIDVFNWTEKRFFAFDGMILMAILLLIFLVHVFVPVFHRKHYAYVFVVLFLANVLFLNVLNPDVFIANKNIVAYTSGAQEFEFDFDYTGYISADSFDAGLRLFDVARTEQEKFRAAQSVVRGWCRLDIYRQQADKDFAAFHWSREQARKDVQPRLKEMLTYYLQKRDAWQMYDFISYSNGQCGGYYPYP</sequence>
<accession>A0A1G2B4X9</accession>
<feature type="transmembrane region" description="Helical" evidence="1">
    <location>
        <begin position="112"/>
        <end position="130"/>
    </location>
</feature>
<keyword evidence="1" id="KW-0812">Transmembrane</keyword>
<feature type="transmembrane region" description="Helical" evidence="1">
    <location>
        <begin position="58"/>
        <end position="78"/>
    </location>
</feature>
<dbReference type="STRING" id="1798542.A3F54_05300"/>
<feature type="transmembrane region" description="Helical" evidence="1">
    <location>
        <begin position="349"/>
        <end position="371"/>
    </location>
</feature>
<evidence type="ECO:0000313" key="2">
    <source>
        <dbReference type="EMBL" id="OGY83766.1"/>
    </source>
</evidence>
<feature type="transmembrane region" description="Helical" evidence="1">
    <location>
        <begin position="182"/>
        <end position="207"/>
    </location>
</feature>
<gene>
    <name evidence="2" type="ORF">A3F54_05300</name>
</gene>